<keyword evidence="3" id="KW-1185">Reference proteome</keyword>
<evidence type="ECO:0000313" key="3">
    <source>
        <dbReference type="Proteomes" id="UP000324832"/>
    </source>
</evidence>
<dbReference type="AlphaFoldDB" id="A0A5E4QNE4"/>
<gene>
    <name evidence="2" type="ORF">LSINAPIS_LOCUS9667</name>
</gene>
<dbReference type="InterPro" id="IPR037191">
    <property type="entry name" value="VPS9_dom_sf"/>
</dbReference>
<sequence>MSAASGEGGAGGGVRQAAVADAGLAAVAEVMRREFRARFPALAAQAGRDARSAVHSLVVDVLHTADRISRFRKFMDTAAHFAKVDSEQRELLLDFVEEHAMAYLHDLPGVVFSPGGTDDERRDRVMSERIQQLGWVGERHLECKLDRHDARCRRLLYRAISELLGMDAAAAPCGKLRRVRRACGHCCAVSFIENLSAESLSMERQEFECYMAMPASIGGSAWGAALSLCGAAHEADELRAHEEIAKKVQDVLAKTPLEIKPRRQIPSLRSLSSTATLIDLDVTEEPWAPAARADPQPADDSERLQPQHYLLVPEIVPDPDTTSSQLTAGTPPADVAKRSVSVSPLGLYNSKSIDNLLTPDDFDNVAPGLWNINYDIDLSDFSGDNSFADDAPNEPKDCLSPEGLKKFDPLHQDYKVLDKFDEISIIDKKAHSSSEPFEVVDRDVAIPDPFSPVEQPASILDDGASPTSSHLLPSPLLPQSSQKHT</sequence>
<reference evidence="2 3" key="1">
    <citation type="submission" date="2017-07" db="EMBL/GenBank/DDBJ databases">
        <authorList>
            <person name="Talla V."/>
            <person name="Backstrom N."/>
        </authorList>
    </citation>
    <scope>NUCLEOTIDE SEQUENCE [LARGE SCALE GENOMIC DNA]</scope>
</reference>
<proteinExistence type="predicted"/>
<feature type="compositionally biased region" description="Low complexity" evidence="1">
    <location>
        <begin position="465"/>
        <end position="485"/>
    </location>
</feature>
<dbReference type="Proteomes" id="UP000324832">
    <property type="component" value="Unassembled WGS sequence"/>
</dbReference>
<evidence type="ECO:0000256" key="1">
    <source>
        <dbReference type="SAM" id="MobiDB-lite"/>
    </source>
</evidence>
<protein>
    <submittedName>
        <fullName evidence="2">Uncharacterized protein</fullName>
    </submittedName>
</protein>
<dbReference type="EMBL" id="FZQP02003667">
    <property type="protein sequence ID" value="VVC98626.1"/>
    <property type="molecule type" value="Genomic_DNA"/>
</dbReference>
<name>A0A5E4QNE4_9NEOP</name>
<evidence type="ECO:0000313" key="2">
    <source>
        <dbReference type="EMBL" id="VVC98626.1"/>
    </source>
</evidence>
<dbReference type="SUPFAM" id="SSF109993">
    <property type="entry name" value="VPS9 domain"/>
    <property type="match status" value="1"/>
</dbReference>
<dbReference type="Gene3D" id="1.20.1050.80">
    <property type="entry name" value="VPS9 domain"/>
    <property type="match status" value="1"/>
</dbReference>
<feature type="region of interest" description="Disordered" evidence="1">
    <location>
        <begin position="447"/>
        <end position="485"/>
    </location>
</feature>
<accession>A0A5E4QNE4</accession>
<organism evidence="2 3">
    <name type="scientific">Leptidea sinapis</name>
    <dbReference type="NCBI Taxonomy" id="189913"/>
    <lineage>
        <taxon>Eukaryota</taxon>
        <taxon>Metazoa</taxon>
        <taxon>Ecdysozoa</taxon>
        <taxon>Arthropoda</taxon>
        <taxon>Hexapoda</taxon>
        <taxon>Insecta</taxon>
        <taxon>Pterygota</taxon>
        <taxon>Neoptera</taxon>
        <taxon>Endopterygota</taxon>
        <taxon>Lepidoptera</taxon>
        <taxon>Glossata</taxon>
        <taxon>Ditrysia</taxon>
        <taxon>Papilionoidea</taxon>
        <taxon>Pieridae</taxon>
        <taxon>Dismorphiinae</taxon>
        <taxon>Leptidea</taxon>
    </lineage>
</organism>